<organism evidence="2 3">
    <name type="scientific">Colletotrichum higginsianum (strain IMI 349063)</name>
    <name type="common">Crucifer anthracnose fungus</name>
    <dbReference type="NCBI Taxonomy" id="759273"/>
    <lineage>
        <taxon>Eukaryota</taxon>
        <taxon>Fungi</taxon>
        <taxon>Dikarya</taxon>
        <taxon>Ascomycota</taxon>
        <taxon>Pezizomycotina</taxon>
        <taxon>Sordariomycetes</taxon>
        <taxon>Hypocreomycetidae</taxon>
        <taxon>Glomerellales</taxon>
        <taxon>Glomerellaceae</taxon>
        <taxon>Colletotrichum</taxon>
        <taxon>Colletotrichum destructivum species complex</taxon>
    </lineage>
</organism>
<name>H1VL54_COLHI</name>
<evidence type="ECO:0000256" key="1">
    <source>
        <dbReference type="SAM" id="MobiDB-lite"/>
    </source>
</evidence>
<dbReference type="EMBL" id="CACQ02004402">
    <property type="protein sequence ID" value="CCF40957.1"/>
    <property type="molecule type" value="Genomic_DNA"/>
</dbReference>
<evidence type="ECO:0000313" key="2">
    <source>
        <dbReference type="EMBL" id="CCF40957.1"/>
    </source>
</evidence>
<feature type="non-terminal residue" evidence="2">
    <location>
        <position position="63"/>
    </location>
</feature>
<feature type="compositionally biased region" description="Acidic residues" evidence="1">
    <location>
        <begin position="48"/>
        <end position="63"/>
    </location>
</feature>
<gene>
    <name evidence="2" type="ORF">CH063_11381</name>
</gene>
<reference evidence="3" key="1">
    <citation type="journal article" date="2012" name="Nat. Genet.">
        <title>Lifestyle transitions in plant pathogenic Colletotrichum fungi deciphered by genome and transcriptome analyses.</title>
        <authorList>
            <person name="O'Connell R.J."/>
            <person name="Thon M.R."/>
            <person name="Hacquard S."/>
            <person name="Amyotte S.G."/>
            <person name="Kleemann J."/>
            <person name="Torres M.F."/>
            <person name="Damm U."/>
            <person name="Buiate E.A."/>
            <person name="Epstein L."/>
            <person name="Alkan N."/>
            <person name="Altmueller J."/>
            <person name="Alvarado-Balderrama L."/>
            <person name="Bauser C.A."/>
            <person name="Becker C."/>
            <person name="Birren B.W."/>
            <person name="Chen Z."/>
            <person name="Choi J."/>
            <person name="Crouch J.A."/>
            <person name="Duvick J.P."/>
            <person name="Farman M.A."/>
            <person name="Gan P."/>
            <person name="Heiman D."/>
            <person name="Henrissat B."/>
            <person name="Howard R.J."/>
            <person name="Kabbage M."/>
            <person name="Koch C."/>
            <person name="Kracher B."/>
            <person name="Kubo Y."/>
            <person name="Law A.D."/>
            <person name="Lebrun M.-H."/>
            <person name="Lee Y.-H."/>
            <person name="Miyara I."/>
            <person name="Moore N."/>
            <person name="Neumann U."/>
            <person name="Nordstroem K."/>
            <person name="Panaccione D.G."/>
            <person name="Panstruga R."/>
            <person name="Place M."/>
            <person name="Proctor R.H."/>
            <person name="Prusky D."/>
            <person name="Rech G."/>
            <person name="Reinhardt R."/>
            <person name="Rollins J.A."/>
            <person name="Rounsley S."/>
            <person name="Schardl C.L."/>
            <person name="Schwartz D.C."/>
            <person name="Shenoy N."/>
            <person name="Shirasu K."/>
            <person name="Sikhakolli U.R."/>
            <person name="Stueber K."/>
            <person name="Sukno S.A."/>
            <person name="Sweigard J.A."/>
            <person name="Takano Y."/>
            <person name="Takahara H."/>
            <person name="Trail F."/>
            <person name="van der Does H.C."/>
            <person name="Voll L.M."/>
            <person name="Will I."/>
            <person name="Young S."/>
            <person name="Zeng Q."/>
            <person name="Zhang J."/>
            <person name="Zhou S."/>
            <person name="Dickman M.B."/>
            <person name="Schulze-Lefert P."/>
            <person name="Ver Loren van Themaat E."/>
            <person name="Ma L.-J."/>
            <person name="Vaillancourt L.J."/>
        </authorList>
    </citation>
    <scope>NUCLEOTIDE SEQUENCE [LARGE SCALE GENOMIC DNA]</scope>
    <source>
        <strain evidence="3">IMI 349063</strain>
    </source>
</reference>
<feature type="region of interest" description="Disordered" evidence="1">
    <location>
        <begin position="28"/>
        <end position="63"/>
    </location>
</feature>
<dbReference type="STRING" id="759273.H1VL54"/>
<dbReference type="AlphaFoldDB" id="H1VL54"/>
<protein>
    <submittedName>
        <fullName evidence="2">Uncharacterized protein</fullName>
    </submittedName>
</protein>
<evidence type="ECO:0000313" key="3">
    <source>
        <dbReference type="Proteomes" id="UP000007174"/>
    </source>
</evidence>
<dbReference type="Proteomes" id="UP000007174">
    <property type="component" value="Unassembled WGS sequence"/>
</dbReference>
<sequence length="63" mass="7474">MNDFFDDDDFDDLNDIALQELENNAIQFTQIQRKPDSPQPIDRSQVETYDDIEFEDDDLDDTE</sequence>
<dbReference type="HOGENOM" id="CLU_2891963_0_0_1"/>
<proteinExistence type="predicted"/>
<accession>H1VL54</accession>